<dbReference type="SMART" id="SM00344">
    <property type="entry name" value="HTH_ASNC"/>
    <property type="match status" value="1"/>
</dbReference>
<keyword evidence="3" id="KW-0804">Transcription</keyword>
<keyword evidence="6" id="KW-1185">Reference proteome</keyword>
<dbReference type="PANTHER" id="PTHR30154:SF34">
    <property type="entry name" value="TRANSCRIPTIONAL REGULATOR AZLB"/>
    <property type="match status" value="1"/>
</dbReference>
<dbReference type="InterPro" id="IPR019887">
    <property type="entry name" value="Tscrpt_reg_AsnC/Lrp_C"/>
</dbReference>
<gene>
    <name evidence="5" type="ORF">B0O44_10785</name>
</gene>
<dbReference type="SUPFAM" id="SSF46785">
    <property type="entry name" value="Winged helix' DNA-binding domain"/>
    <property type="match status" value="1"/>
</dbReference>
<dbReference type="Gene3D" id="3.30.70.920">
    <property type="match status" value="1"/>
</dbReference>
<dbReference type="PRINTS" id="PR00033">
    <property type="entry name" value="HTHASNC"/>
</dbReference>
<comment type="caution">
    <text evidence="5">The sequence shown here is derived from an EMBL/GenBank/DDBJ whole genome shotgun (WGS) entry which is preliminary data.</text>
</comment>
<organism evidence="5 6">
    <name type="scientific">Pedobacter nutrimenti</name>
    <dbReference type="NCBI Taxonomy" id="1241337"/>
    <lineage>
        <taxon>Bacteria</taxon>
        <taxon>Pseudomonadati</taxon>
        <taxon>Bacteroidota</taxon>
        <taxon>Sphingobacteriia</taxon>
        <taxon>Sphingobacteriales</taxon>
        <taxon>Sphingobacteriaceae</taxon>
        <taxon>Pedobacter</taxon>
    </lineage>
</organism>
<name>A0A318UDD0_9SPHI</name>
<feature type="domain" description="HTH asnC-type" evidence="4">
    <location>
        <begin position="22"/>
        <end position="83"/>
    </location>
</feature>
<dbReference type="InterPro" id="IPR000485">
    <property type="entry name" value="AsnC-type_HTH_dom"/>
</dbReference>
<dbReference type="InterPro" id="IPR011991">
    <property type="entry name" value="ArsR-like_HTH"/>
</dbReference>
<dbReference type="InterPro" id="IPR011008">
    <property type="entry name" value="Dimeric_a/b-barrel"/>
</dbReference>
<dbReference type="PROSITE" id="PS50956">
    <property type="entry name" value="HTH_ASNC_2"/>
    <property type="match status" value="1"/>
</dbReference>
<evidence type="ECO:0000256" key="2">
    <source>
        <dbReference type="ARBA" id="ARBA00023125"/>
    </source>
</evidence>
<reference evidence="5 6" key="1">
    <citation type="submission" date="2018-06" db="EMBL/GenBank/DDBJ databases">
        <title>Genomic Encyclopedia of Archaeal and Bacterial Type Strains, Phase II (KMG-II): from individual species to whole genera.</title>
        <authorList>
            <person name="Goeker M."/>
        </authorList>
    </citation>
    <scope>NUCLEOTIDE SEQUENCE [LARGE SCALE GENOMIC DNA]</scope>
    <source>
        <strain evidence="5 6">DSM 27372</strain>
    </source>
</reference>
<accession>A0A318UDD0</accession>
<dbReference type="GO" id="GO:0043565">
    <property type="term" value="F:sequence-specific DNA binding"/>
    <property type="evidence" value="ECO:0007669"/>
    <property type="project" value="InterPro"/>
</dbReference>
<dbReference type="InterPro" id="IPR036390">
    <property type="entry name" value="WH_DNA-bd_sf"/>
</dbReference>
<dbReference type="SUPFAM" id="SSF54909">
    <property type="entry name" value="Dimeric alpha+beta barrel"/>
    <property type="match status" value="1"/>
</dbReference>
<dbReference type="PANTHER" id="PTHR30154">
    <property type="entry name" value="LEUCINE-RESPONSIVE REGULATORY PROTEIN"/>
    <property type="match status" value="1"/>
</dbReference>
<protein>
    <submittedName>
        <fullName evidence="5">DNA-binding Lrp family transcriptional regulator</fullName>
    </submittedName>
</protein>
<dbReference type="InterPro" id="IPR036388">
    <property type="entry name" value="WH-like_DNA-bd_sf"/>
</dbReference>
<keyword evidence="2 5" id="KW-0238">DNA-binding</keyword>
<keyword evidence="1" id="KW-0805">Transcription regulation</keyword>
<evidence type="ECO:0000313" key="5">
    <source>
        <dbReference type="EMBL" id="PYF71470.1"/>
    </source>
</evidence>
<sequence>MITQKKQPAVFFSNRNNMQSILDQTDLEILRLLQKDAQLTNKEVAFKINKSIATVHERIRKLKEQGYIQRVVAILDRKKINRSLLAFSHVFLKDHTAETLNAFEQEVSKFGEVMECFQMTGAFDFILRISTSDMDAYHVFLRNKLATLPNISTVQSFFVLSEPKSETAYPL</sequence>
<dbReference type="GO" id="GO:0043200">
    <property type="term" value="P:response to amino acid"/>
    <property type="evidence" value="ECO:0007669"/>
    <property type="project" value="TreeGrafter"/>
</dbReference>
<evidence type="ECO:0000256" key="3">
    <source>
        <dbReference type="ARBA" id="ARBA00023163"/>
    </source>
</evidence>
<dbReference type="GO" id="GO:0006355">
    <property type="term" value="P:regulation of DNA-templated transcription"/>
    <property type="evidence" value="ECO:0007669"/>
    <property type="project" value="UniProtKB-ARBA"/>
</dbReference>
<proteinExistence type="predicted"/>
<dbReference type="AlphaFoldDB" id="A0A318UDD0"/>
<dbReference type="Pfam" id="PF13412">
    <property type="entry name" value="HTH_24"/>
    <property type="match status" value="1"/>
</dbReference>
<evidence type="ECO:0000259" key="4">
    <source>
        <dbReference type="PROSITE" id="PS50956"/>
    </source>
</evidence>
<dbReference type="CDD" id="cd00090">
    <property type="entry name" value="HTH_ARSR"/>
    <property type="match status" value="1"/>
</dbReference>
<dbReference type="Proteomes" id="UP000248198">
    <property type="component" value="Unassembled WGS sequence"/>
</dbReference>
<dbReference type="InterPro" id="IPR019888">
    <property type="entry name" value="Tscrpt_reg_AsnC-like"/>
</dbReference>
<evidence type="ECO:0000256" key="1">
    <source>
        <dbReference type="ARBA" id="ARBA00023015"/>
    </source>
</evidence>
<evidence type="ECO:0000313" key="6">
    <source>
        <dbReference type="Proteomes" id="UP000248198"/>
    </source>
</evidence>
<dbReference type="Gene3D" id="1.10.10.10">
    <property type="entry name" value="Winged helix-like DNA-binding domain superfamily/Winged helix DNA-binding domain"/>
    <property type="match status" value="1"/>
</dbReference>
<dbReference type="Pfam" id="PF01037">
    <property type="entry name" value="AsnC_trans_reg"/>
    <property type="match status" value="1"/>
</dbReference>
<dbReference type="EMBL" id="QKLU01000007">
    <property type="protein sequence ID" value="PYF71470.1"/>
    <property type="molecule type" value="Genomic_DNA"/>
</dbReference>
<dbReference type="GO" id="GO:0005829">
    <property type="term" value="C:cytosol"/>
    <property type="evidence" value="ECO:0007669"/>
    <property type="project" value="TreeGrafter"/>
</dbReference>